<protein>
    <submittedName>
        <fullName evidence="1">Uncharacterized protein</fullName>
    </submittedName>
</protein>
<dbReference type="KEGG" id="mtar:DF168_01968"/>
<dbReference type="Proteomes" id="UP000247465">
    <property type="component" value="Chromosome"/>
</dbReference>
<gene>
    <name evidence="1" type="ORF">DF168_01968</name>
</gene>
<dbReference type="AlphaFoldDB" id="A0A2Z4AHP7"/>
<evidence type="ECO:0000313" key="1">
    <source>
        <dbReference type="EMBL" id="AWT60748.1"/>
    </source>
</evidence>
<reference evidence="1 2" key="1">
    <citation type="submission" date="2018-06" db="EMBL/GenBank/DDBJ databases">
        <title>Draft Genome Sequence of a Novel Marine Bacterium Related to the Verrucomicrobia.</title>
        <authorList>
            <person name="Vosseberg J."/>
            <person name="Martijn J."/>
            <person name="Ettema T.J.G."/>
        </authorList>
    </citation>
    <scope>NUCLEOTIDE SEQUENCE [LARGE SCALE GENOMIC DNA]</scope>
    <source>
        <strain evidence="1">TARA_B100001123</strain>
    </source>
</reference>
<name>A0A2Z4AHP7_9BACT</name>
<evidence type="ECO:0000313" key="2">
    <source>
        <dbReference type="Proteomes" id="UP000247465"/>
    </source>
</evidence>
<proteinExistence type="predicted"/>
<dbReference type="EMBL" id="CP029803">
    <property type="protein sequence ID" value="AWT60748.1"/>
    <property type="molecule type" value="Genomic_DNA"/>
</dbReference>
<sequence length="274" mass="32014">MNRPYTISEARKREYAGIYLLEYMVNSPATFPLLLGDGDAFLETILEWLLIKGYVEIRDNEKYVPTENGREILKNFLARYSEYLTVFDVFCAVDLEAGEFAFTSYFDYETSAAFNDFLDDERWEDLRIAVSEYKKLSPVEIVFMSFIAEKRFGRDGTGWQFDLLLGSVWDEILDICNSALEWKDLGYEDDEGEVTGEQVIEQVITEGAKLMIDLHKQEAEMVPPIEHHEDPDKRDGEEDYVVERVVTNDQPIDYYYPYFDPFYVSPLLLAVWLF</sequence>
<accession>A0A2Z4AHP7</accession>
<organism evidence="1 2">
    <name type="scientific">Candidatus Moanibacter tarae</name>
    <dbReference type="NCBI Taxonomy" id="2200854"/>
    <lineage>
        <taxon>Bacteria</taxon>
        <taxon>Pseudomonadati</taxon>
        <taxon>Verrucomicrobiota</taxon>
        <taxon>Opitutia</taxon>
        <taxon>Puniceicoccales</taxon>
        <taxon>Puniceicoccales incertae sedis</taxon>
        <taxon>Candidatus Moanibacter</taxon>
    </lineage>
</organism>